<accession>A0A1N7QS79</accession>
<proteinExistence type="predicted"/>
<reference evidence="5 6" key="1">
    <citation type="submission" date="2017-01" db="EMBL/GenBank/DDBJ databases">
        <authorList>
            <person name="Mah S.A."/>
            <person name="Swanson W.J."/>
            <person name="Moy G.W."/>
            <person name="Vacquier V.D."/>
        </authorList>
    </citation>
    <scope>NUCLEOTIDE SEQUENCE [LARGE SCALE GENOMIC DNA]</scope>
    <source>
        <strain evidence="5 6">DSM 18014</strain>
    </source>
</reference>
<dbReference type="PROSITE" id="PS01124">
    <property type="entry name" value="HTH_ARAC_FAMILY_2"/>
    <property type="match status" value="1"/>
</dbReference>
<dbReference type="SMART" id="SM00342">
    <property type="entry name" value="HTH_ARAC"/>
    <property type="match status" value="1"/>
</dbReference>
<dbReference type="InterPro" id="IPR018060">
    <property type="entry name" value="HTH_AraC"/>
</dbReference>
<organism evidence="5 6">
    <name type="scientific">Chryseobacterium gambrini</name>
    <dbReference type="NCBI Taxonomy" id="373672"/>
    <lineage>
        <taxon>Bacteria</taxon>
        <taxon>Pseudomonadati</taxon>
        <taxon>Bacteroidota</taxon>
        <taxon>Flavobacteriia</taxon>
        <taxon>Flavobacteriales</taxon>
        <taxon>Weeksellaceae</taxon>
        <taxon>Chryseobacterium group</taxon>
        <taxon>Chryseobacterium</taxon>
    </lineage>
</organism>
<evidence type="ECO:0000256" key="3">
    <source>
        <dbReference type="ARBA" id="ARBA00023163"/>
    </source>
</evidence>
<dbReference type="RefSeq" id="WP_076395861.1">
    <property type="nucleotide sequence ID" value="NZ_FTOV01000016.1"/>
</dbReference>
<dbReference type="PANTHER" id="PTHR43280">
    <property type="entry name" value="ARAC-FAMILY TRANSCRIPTIONAL REGULATOR"/>
    <property type="match status" value="1"/>
</dbReference>
<sequence>MAYDLSLSTRYLSDVLKHEAGKTTMELIHIFLISEAKNHLRLKEKTVSEIAYELGFENSSYLQDYSKKLTGMKPTEFRNLLMN</sequence>
<dbReference type="AlphaFoldDB" id="A0A1N7QS79"/>
<dbReference type="Pfam" id="PF12833">
    <property type="entry name" value="HTH_18"/>
    <property type="match status" value="1"/>
</dbReference>
<protein>
    <submittedName>
        <fullName evidence="5">Helix-turn-helix domain-containing protein</fullName>
    </submittedName>
</protein>
<evidence type="ECO:0000313" key="5">
    <source>
        <dbReference type="EMBL" id="SIT25357.1"/>
    </source>
</evidence>
<dbReference type="InterPro" id="IPR009057">
    <property type="entry name" value="Homeodomain-like_sf"/>
</dbReference>
<dbReference type="Proteomes" id="UP000185781">
    <property type="component" value="Unassembled WGS sequence"/>
</dbReference>
<dbReference type="GO" id="GO:0003700">
    <property type="term" value="F:DNA-binding transcription factor activity"/>
    <property type="evidence" value="ECO:0007669"/>
    <property type="project" value="InterPro"/>
</dbReference>
<dbReference type="PANTHER" id="PTHR43280:SF32">
    <property type="entry name" value="TRANSCRIPTIONAL REGULATORY PROTEIN"/>
    <property type="match status" value="1"/>
</dbReference>
<dbReference type="SUPFAM" id="SSF46689">
    <property type="entry name" value="Homeodomain-like"/>
    <property type="match status" value="1"/>
</dbReference>
<keyword evidence="2" id="KW-0238">DNA-binding</keyword>
<name>A0A1N7QS79_9FLAO</name>
<keyword evidence="3" id="KW-0804">Transcription</keyword>
<dbReference type="GO" id="GO:0043565">
    <property type="term" value="F:sequence-specific DNA binding"/>
    <property type="evidence" value="ECO:0007669"/>
    <property type="project" value="InterPro"/>
</dbReference>
<evidence type="ECO:0000259" key="4">
    <source>
        <dbReference type="PROSITE" id="PS01124"/>
    </source>
</evidence>
<evidence type="ECO:0000256" key="2">
    <source>
        <dbReference type="ARBA" id="ARBA00023125"/>
    </source>
</evidence>
<evidence type="ECO:0000256" key="1">
    <source>
        <dbReference type="ARBA" id="ARBA00023015"/>
    </source>
</evidence>
<dbReference type="OrthoDB" id="2600165at2"/>
<keyword evidence="1" id="KW-0805">Transcription regulation</keyword>
<dbReference type="STRING" id="373672.SAMN05421785_11610"/>
<evidence type="ECO:0000313" key="6">
    <source>
        <dbReference type="Proteomes" id="UP000185781"/>
    </source>
</evidence>
<gene>
    <name evidence="5" type="ORF">SAMN05421785_11610</name>
</gene>
<dbReference type="Gene3D" id="1.10.10.60">
    <property type="entry name" value="Homeodomain-like"/>
    <property type="match status" value="1"/>
</dbReference>
<dbReference type="EMBL" id="FTOV01000016">
    <property type="protein sequence ID" value="SIT25357.1"/>
    <property type="molecule type" value="Genomic_DNA"/>
</dbReference>
<feature type="domain" description="HTH araC/xylS-type" evidence="4">
    <location>
        <begin position="1"/>
        <end position="80"/>
    </location>
</feature>